<comment type="caution">
    <text evidence="2">The sequence shown here is derived from an EMBL/GenBank/DDBJ whole genome shotgun (WGS) entry which is preliminary data.</text>
</comment>
<organism evidence="2 3">
    <name type="scientific">Oryctes borbonicus</name>
    <dbReference type="NCBI Taxonomy" id="1629725"/>
    <lineage>
        <taxon>Eukaryota</taxon>
        <taxon>Metazoa</taxon>
        <taxon>Ecdysozoa</taxon>
        <taxon>Arthropoda</taxon>
        <taxon>Hexapoda</taxon>
        <taxon>Insecta</taxon>
        <taxon>Pterygota</taxon>
        <taxon>Neoptera</taxon>
        <taxon>Endopterygota</taxon>
        <taxon>Coleoptera</taxon>
        <taxon>Polyphaga</taxon>
        <taxon>Scarabaeiformia</taxon>
        <taxon>Scarabaeidae</taxon>
        <taxon>Dynastinae</taxon>
        <taxon>Oryctes</taxon>
    </lineage>
</organism>
<name>A0A0T6B6E8_9SCAR</name>
<dbReference type="GO" id="GO:0006891">
    <property type="term" value="P:intra-Golgi vesicle-mediated transport"/>
    <property type="evidence" value="ECO:0007669"/>
    <property type="project" value="InterPro"/>
</dbReference>
<dbReference type="Pfam" id="PF20649">
    <property type="entry name" value="COG5_C"/>
    <property type="match status" value="1"/>
</dbReference>
<evidence type="ECO:0000313" key="3">
    <source>
        <dbReference type="Proteomes" id="UP000051574"/>
    </source>
</evidence>
<evidence type="ECO:0000259" key="1">
    <source>
        <dbReference type="Pfam" id="PF20649"/>
    </source>
</evidence>
<keyword evidence="3" id="KW-1185">Reference proteome</keyword>
<feature type="domain" description="Conserved oligomeric Golgi complex subunit 5 helical" evidence="1">
    <location>
        <begin position="2"/>
        <end position="136"/>
    </location>
</feature>
<protein>
    <recommendedName>
        <fullName evidence="1">Conserved oligomeric Golgi complex subunit 5 helical domain-containing protein</fullName>
    </recommendedName>
</protein>
<feature type="non-terminal residue" evidence="2">
    <location>
        <position position="363"/>
    </location>
</feature>
<dbReference type="OrthoDB" id="18786at2759"/>
<dbReference type="GO" id="GO:0017119">
    <property type="term" value="C:Golgi transport complex"/>
    <property type="evidence" value="ECO:0007669"/>
    <property type="project" value="InterPro"/>
</dbReference>
<reference evidence="2 3" key="1">
    <citation type="submission" date="2015-09" db="EMBL/GenBank/DDBJ databases">
        <title>Draft genome of the scarab beetle Oryctes borbonicus.</title>
        <authorList>
            <person name="Meyer J.M."/>
            <person name="Markov G.V."/>
            <person name="Baskaran P."/>
            <person name="Herrmann M."/>
            <person name="Sommer R.J."/>
            <person name="Roedelsperger C."/>
        </authorList>
    </citation>
    <scope>NUCLEOTIDE SEQUENCE [LARGE SCALE GENOMIC DNA]</scope>
    <source>
        <strain evidence="2">OB123</strain>
        <tissue evidence="2">Whole animal</tissue>
    </source>
</reference>
<evidence type="ECO:0000313" key="2">
    <source>
        <dbReference type="EMBL" id="KRT82944.1"/>
    </source>
</evidence>
<accession>A0A0T6B6E8</accession>
<dbReference type="InterPro" id="IPR048485">
    <property type="entry name" value="COG5_helical"/>
</dbReference>
<dbReference type="PANTHER" id="PTHR13228">
    <property type="entry name" value="CONSERVED OLIGOMERIC GOLGI COMPLEX COMPONENT 5"/>
    <property type="match status" value="1"/>
</dbReference>
<proteinExistence type="predicted"/>
<feature type="non-terminal residue" evidence="2">
    <location>
        <position position="1"/>
    </location>
</feature>
<dbReference type="Proteomes" id="UP000051574">
    <property type="component" value="Unassembled WGS sequence"/>
</dbReference>
<dbReference type="PANTHER" id="PTHR13228:SF3">
    <property type="entry name" value="CONSERVED OLIGOMERIC GOLGI COMPLEX SUBUNIT 5"/>
    <property type="match status" value="1"/>
</dbReference>
<dbReference type="InterPro" id="IPR019465">
    <property type="entry name" value="Cog5"/>
</dbReference>
<gene>
    <name evidence="2" type="ORF">AMK59_3911</name>
</gene>
<dbReference type="EMBL" id="LJIG01009506">
    <property type="protein sequence ID" value="KRT82944.1"/>
    <property type="molecule type" value="Genomic_DNA"/>
</dbReference>
<dbReference type="AlphaFoldDB" id="A0A0T6B6E8"/>
<sequence length="363" mass="40757">GMLNASLESFTNIALSECRESLKTSFDLTGNLNMGVGVNKGPGKAAVFTSQGFRQRVWTDLEKAFSEEIYSQCKQVKFLDSTLDNISIMVLNHSTAQKFWTELLKCIEEEIRNASPAIQQMLEEDYPQLLKCYSDMTKKLTFNAYSLNRAIFEKCENAYLSNSLNRILEPTQAMFNKENTAPTHDEIDSLIRTITNELSVTLVEDYLNEKVSKNVVKGIKMYAVKTEQQLASGPEAAQVIAGAPNAGQQFNVQLANAMYYFHAQIQRIIVNMKDTLPISVVSLITDSLSALDNLASAIIEPLTDSIKTAIETILITIHAESDLAKYQVPGNRPTIPCSFYMRELIEFITRTYNIYLSSFDNKE</sequence>